<protein>
    <recommendedName>
        <fullName evidence="4">NodB homology domain-containing protein</fullName>
    </recommendedName>
</protein>
<organism evidence="5 6">
    <name type="scientific">Microbacterium amylolyticum</name>
    <dbReference type="NCBI Taxonomy" id="936337"/>
    <lineage>
        <taxon>Bacteria</taxon>
        <taxon>Bacillati</taxon>
        <taxon>Actinomycetota</taxon>
        <taxon>Actinomycetes</taxon>
        <taxon>Micrococcales</taxon>
        <taxon>Microbacteriaceae</taxon>
        <taxon>Microbacterium</taxon>
    </lineage>
</organism>
<evidence type="ECO:0000313" key="6">
    <source>
        <dbReference type="Proteomes" id="UP001519362"/>
    </source>
</evidence>
<keyword evidence="3" id="KW-0812">Transmembrane</keyword>
<dbReference type="InterPro" id="IPR051398">
    <property type="entry name" value="Polysacch_Deacetylase"/>
</dbReference>
<dbReference type="Pfam" id="PF01522">
    <property type="entry name" value="Polysacc_deac_1"/>
    <property type="match status" value="1"/>
</dbReference>
<evidence type="ECO:0000259" key="4">
    <source>
        <dbReference type="Pfam" id="PF01522"/>
    </source>
</evidence>
<keyword evidence="3" id="KW-1133">Transmembrane helix</keyword>
<evidence type="ECO:0000256" key="2">
    <source>
        <dbReference type="SAM" id="MobiDB-lite"/>
    </source>
</evidence>
<keyword evidence="3" id="KW-0472">Membrane</keyword>
<feature type="compositionally biased region" description="Low complexity" evidence="2">
    <location>
        <begin position="51"/>
        <end position="62"/>
    </location>
</feature>
<feature type="domain" description="NodB homology" evidence="4">
    <location>
        <begin position="223"/>
        <end position="337"/>
    </location>
</feature>
<keyword evidence="1" id="KW-0732">Signal</keyword>
<dbReference type="InterPro" id="IPR002509">
    <property type="entry name" value="NODB_dom"/>
</dbReference>
<dbReference type="InterPro" id="IPR011330">
    <property type="entry name" value="Glyco_hydro/deAcase_b/a-brl"/>
</dbReference>
<dbReference type="RefSeq" id="WP_241245010.1">
    <property type="nucleotide sequence ID" value="NZ_CP049253.1"/>
</dbReference>
<accession>A0ABS4ZFL7</accession>
<dbReference type="SUPFAM" id="SSF88713">
    <property type="entry name" value="Glycoside hydrolase/deacetylase"/>
    <property type="match status" value="1"/>
</dbReference>
<name>A0ABS4ZFL7_9MICO</name>
<dbReference type="Proteomes" id="UP001519362">
    <property type="component" value="Unassembled WGS sequence"/>
</dbReference>
<dbReference type="EMBL" id="JAGIOL010000001">
    <property type="protein sequence ID" value="MBP2435828.1"/>
    <property type="molecule type" value="Genomic_DNA"/>
</dbReference>
<feature type="region of interest" description="Disordered" evidence="2">
    <location>
        <begin position="42"/>
        <end position="76"/>
    </location>
</feature>
<dbReference type="PANTHER" id="PTHR34216">
    <property type="match status" value="1"/>
</dbReference>
<evidence type="ECO:0000256" key="3">
    <source>
        <dbReference type="SAM" id="Phobius"/>
    </source>
</evidence>
<evidence type="ECO:0000313" key="5">
    <source>
        <dbReference type="EMBL" id="MBP2435828.1"/>
    </source>
</evidence>
<feature type="transmembrane region" description="Helical" evidence="3">
    <location>
        <begin position="16"/>
        <end position="36"/>
    </location>
</feature>
<keyword evidence="6" id="KW-1185">Reference proteome</keyword>
<proteinExistence type="predicted"/>
<comment type="caution">
    <text evidence="5">The sequence shown here is derived from an EMBL/GenBank/DDBJ whole genome shotgun (WGS) entry which is preliminary data.</text>
</comment>
<dbReference type="PANTHER" id="PTHR34216:SF7">
    <property type="entry name" value="POLY-BETA-1,6-N-ACETYL-D-GLUCOSAMINE N-DEACETYLASE"/>
    <property type="match status" value="1"/>
</dbReference>
<reference evidence="5 6" key="1">
    <citation type="submission" date="2021-03" db="EMBL/GenBank/DDBJ databases">
        <title>Sequencing the genomes of 1000 actinobacteria strains.</title>
        <authorList>
            <person name="Klenk H.-P."/>
        </authorList>
    </citation>
    <scope>NUCLEOTIDE SEQUENCE [LARGE SCALE GENOMIC DNA]</scope>
    <source>
        <strain evidence="5 6">DSM 24221</strain>
    </source>
</reference>
<dbReference type="Gene3D" id="3.20.20.370">
    <property type="entry name" value="Glycoside hydrolase/deacetylase"/>
    <property type="match status" value="1"/>
</dbReference>
<sequence length="375" mass="41000">MMSRSQRVTRQRRRRLLRTITVALVAIVVVIVVLVWRGSATSTDAPVGHDPTSAVPSPTPTSNETPAPDEPQDAGACSVTLSAEGITDQTTTHENGALFSPLPQPVRDDVVFAGWYQTELAAEGLDRSQRVGLATRVACEDGALTLHGAWLSSDEVTDAAVGVPVLMYHQFTDQPEGIDDPLRLNWAYAGDVDDHMRYLAENDFYLPSWEELDAFIDGALYLPPESVIVTDDDAHASWFDLAVPIVNRYEILSTSFVITKWRDEPTPSPYVLQRSHTHDMHEAGANGEGRMVNWSPEEIAADLETSAAILGAKEVVAYPFGHYDERTKEGMRLAGFELGLTIEPGRVYAGADKLALPRVRIDYGMDVDALAALVG</sequence>
<gene>
    <name evidence="5" type="ORF">JOF34_000414</name>
</gene>
<evidence type="ECO:0000256" key="1">
    <source>
        <dbReference type="ARBA" id="ARBA00022729"/>
    </source>
</evidence>